<protein>
    <submittedName>
        <fullName evidence="1">Uncharacterized protein</fullName>
    </submittedName>
</protein>
<dbReference type="Proteomes" id="UP000219775">
    <property type="component" value="Unassembled WGS sequence"/>
</dbReference>
<dbReference type="EMBL" id="NUDP01000117">
    <property type="protein sequence ID" value="PEM65291.1"/>
    <property type="molecule type" value="Genomic_DNA"/>
</dbReference>
<reference evidence="1 2" key="1">
    <citation type="submission" date="2017-09" db="EMBL/GenBank/DDBJ databases">
        <title>Large-scale bioinformatics analysis of Bacillus genomes uncovers conserved roles of natural products in bacterial physiology.</title>
        <authorList>
            <consortium name="Agbiome Team Llc"/>
            <person name="Bleich R.M."/>
            <person name="Grubbs K.J."/>
            <person name="Santa Maria K.C."/>
            <person name="Allen S.E."/>
            <person name="Farag S."/>
            <person name="Shank E.A."/>
            <person name="Bowers A."/>
        </authorList>
    </citation>
    <scope>NUCLEOTIDE SEQUENCE [LARGE SCALE GENOMIC DNA]</scope>
    <source>
        <strain evidence="1 2">AFS009893</strain>
    </source>
</reference>
<dbReference type="RefSeq" id="WP_098129058.1">
    <property type="nucleotide sequence ID" value="NZ_NUDP01000117.1"/>
</dbReference>
<organism evidence="1 2">
    <name type="scientific">Bacillus pseudomycoides</name>
    <dbReference type="NCBI Taxonomy" id="64104"/>
    <lineage>
        <taxon>Bacteria</taxon>
        <taxon>Bacillati</taxon>
        <taxon>Bacillota</taxon>
        <taxon>Bacilli</taxon>
        <taxon>Bacillales</taxon>
        <taxon>Bacillaceae</taxon>
        <taxon>Bacillus</taxon>
        <taxon>Bacillus cereus group</taxon>
    </lineage>
</organism>
<accession>A0A2A8BYE3</accession>
<dbReference type="AlphaFoldDB" id="A0A2A8BYE3"/>
<name>A0A2A8BYE3_9BACI</name>
<evidence type="ECO:0000313" key="1">
    <source>
        <dbReference type="EMBL" id="PEM65291.1"/>
    </source>
</evidence>
<comment type="caution">
    <text evidence="1">The sequence shown here is derived from an EMBL/GenBank/DDBJ whole genome shotgun (WGS) entry which is preliminary data.</text>
</comment>
<evidence type="ECO:0000313" key="2">
    <source>
        <dbReference type="Proteomes" id="UP000219775"/>
    </source>
</evidence>
<gene>
    <name evidence="1" type="ORF">CN613_25435</name>
</gene>
<sequence>MSNIFMAVCKETGEIISGAKGQACFFDRNRLGRSIGQTGVKKHEYSVVEFDHSMLLPKEPEEPKEFKVTEIHGSNWNDEARYELVTPVGGFSIGSLSECPEDATLGRDLNFAYDVVDLMKSAYNAGVRGDKFIVEREDEGEDE</sequence>
<proteinExistence type="predicted"/>